<feature type="transmembrane region" description="Helical" evidence="2">
    <location>
        <begin position="12"/>
        <end position="34"/>
    </location>
</feature>
<evidence type="ECO:0000256" key="1">
    <source>
        <dbReference type="SAM" id="MobiDB-lite"/>
    </source>
</evidence>
<feature type="compositionally biased region" description="Basic and acidic residues" evidence="1">
    <location>
        <begin position="131"/>
        <end position="150"/>
    </location>
</feature>
<dbReference type="Proteomes" id="UP000694888">
    <property type="component" value="Unplaced"/>
</dbReference>
<proteinExistence type="predicted"/>
<gene>
    <name evidence="4" type="primary">LOC101852249</name>
</gene>
<name>A0ABM0JRT8_APLCA</name>
<evidence type="ECO:0000313" key="4">
    <source>
        <dbReference type="RefSeq" id="XP_005100079.1"/>
    </source>
</evidence>
<reference evidence="4" key="1">
    <citation type="submission" date="2025-08" db="UniProtKB">
        <authorList>
            <consortium name="RefSeq"/>
        </authorList>
    </citation>
    <scope>IDENTIFICATION</scope>
</reference>
<dbReference type="RefSeq" id="XP_005100079.1">
    <property type="nucleotide sequence ID" value="XM_005100022.3"/>
</dbReference>
<organism evidence="3 4">
    <name type="scientific">Aplysia californica</name>
    <name type="common">California sea hare</name>
    <dbReference type="NCBI Taxonomy" id="6500"/>
    <lineage>
        <taxon>Eukaryota</taxon>
        <taxon>Metazoa</taxon>
        <taxon>Spiralia</taxon>
        <taxon>Lophotrochozoa</taxon>
        <taxon>Mollusca</taxon>
        <taxon>Gastropoda</taxon>
        <taxon>Heterobranchia</taxon>
        <taxon>Euthyneura</taxon>
        <taxon>Tectipleura</taxon>
        <taxon>Aplysiida</taxon>
        <taxon>Aplysioidea</taxon>
        <taxon>Aplysiidae</taxon>
        <taxon>Aplysia</taxon>
    </lineage>
</organism>
<keyword evidence="2" id="KW-1133">Transmembrane helix</keyword>
<protein>
    <submittedName>
        <fullName evidence="4">Uncharacterized protein LOC101852249</fullName>
    </submittedName>
</protein>
<feature type="region of interest" description="Disordered" evidence="1">
    <location>
        <begin position="128"/>
        <end position="150"/>
    </location>
</feature>
<evidence type="ECO:0000313" key="3">
    <source>
        <dbReference type="Proteomes" id="UP000694888"/>
    </source>
</evidence>
<evidence type="ECO:0000256" key="2">
    <source>
        <dbReference type="SAM" id="Phobius"/>
    </source>
</evidence>
<keyword evidence="2" id="KW-0472">Membrane</keyword>
<keyword evidence="2" id="KW-0812">Transmembrane</keyword>
<keyword evidence="3" id="KW-1185">Reference proteome</keyword>
<dbReference type="GeneID" id="101852249"/>
<sequence length="150" mass="16102">MMNKLPTIMDPAANAVYCSVNLAFKICFSISLLMSGLSATETVTEDLSLSTTTVNTTTGDMGDDKSTANTAGVVAASVIAVLACIIVVVIVFVIKRRRQSRMMDKEKKMQIQMSSARNAGVYQDLTVSVPVDEKPPASPEHERLQSAEDA</sequence>
<accession>A0ABM0JRT8</accession>
<feature type="transmembrane region" description="Helical" evidence="2">
    <location>
        <begin position="71"/>
        <end position="94"/>
    </location>
</feature>